<dbReference type="RefSeq" id="WP_012623308.1">
    <property type="nucleotide sequence ID" value="NC_011879.1"/>
</dbReference>
<dbReference type="Proteomes" id="UP000002505">
    <property type="component" value="Plasmid pACHL01"/>
</dbReference>
<protein>
    <submittedName>
        <fullName evidence="1">Uncharacterized protein</fullName>
    </submittedName>
</protein>
<sequence>MANHKVTTETAGDSARVTVDGVLWMSISDGHITIRLANDGVYVERDEEVNGITIAPYHPRLAYVAPELRDQMRAELGLQ</sequence>
<organism evidence="1 2">
    <name type="scientific">Pseudarthrobacter chlorophenolicus (strain ATCC 700700 / DSM 12829 / CIP 107037 / JCM 12360 / KCTC 9906 / NCIMB 13794 / A6)</name>
    <name type="common">Arthrobacter chlorophenolicus</name>
    <dbReference type="NCBI Taxonomy" id="452863"/>
    <lineage>
        <taxon>Bacteria</taxon>
        <taxon>Bacillati</taxon>
        <taxon>Actinomycetota</taxon>
        <taxon>Actinomycetes</taxon>
        <taxon>Micrococcales</taxon>
        <taxon>Micrococcaceae</taxon>
        <taxon>Pseudarthrobacter</taxon>
    </lineage>
</organism>
<geneLocation type="plasmid" evidence="1 2">
    <name>pACHL01</name>
</geneLocation>
<keyword evidence="1" id="KW-0614">Plasmid</keyword>
<name>B8HIP4_PSECP</name>
<dbReference type="HOGENOM" id="CLU_2598418_0_0_11"/>
<keyword evidence="2" id="KW-1185">Reference proteome</keyword>
<gene>
    <name evidence="1" type="ordered locus">Achl_4340</name>
</gene>
<accession>B8HIP4</accession>
<evidence type="ECO:0000313" key="1">
    <source>
        <dbReference type="EMBL" id="ACL42291.1"/>
    </source>
</evidence>
<dbReference type="EMBL" id="CP001342">
    <property type="protein sequence ID" value="ACL42291.1"/>
    <property type="molecule type" value="Genomic_DNA"/>
</dbReference>
<dbReference type="KEGG" id="ach:Achl_4340"/>
<proteinExistence type="predicted"/>
<dbReference type="AlphaFoldDB" id="B8HIP4"/>
<reference evidence="1" key="1">
    <citation type="submission" date="2009-01" db="EMBL/GenBank/DDBJ databases">
        <title>Complete sequence of plasmid1 of Arthrobacter chlorophenolicus A6.</title>
        <authorList>
            <consortium name="US DOE Joint Genome Institute"/>
            <person name="Lucas S."/>
            <person name="Copeland A."/>
            <person name="Lapidus A."/>
            <person name="Glavina del Rio T."/>
            <person name="Tice H."/>
            <person name="Bruce D."/>
            <person name="Goodwin L."/>
            <person name="Pitluck S."/>
            <person name="Goltsman E."/>
            <person name="Clum A."/>
            <person name="Larimer F."/>
            <person name="Land M."/>
            <person name="Hauser L."/>
            <person name="Kyrpides N."/>
            <person name="Mikhailova N."/>
            <person name="Jansson J."/>
            <person name="Richardson P."/>
        </authorList>
    </citation>
    <scope>NUCLEOTIDE SEQUENCE [LARGE SCALE GENOMIC DNA]</scope>
    <source>
        <strain evidence="1">A6</strain>
        <plasmid evidence="1">pACHL01</plasmid>
    </source>
</reference>
<evidence type="ECO:0000313" key="2">
    <source>
        <dbReference type="Proteomes" id="UP000002505"/>
    </source>
</evidence>